<dbReference type="InterPro" id="IPR008927">
    <property type="entry name" value="6-PGluconate_DH-like_C_sf"/>
</dbReference>
<dbReference type="InterPro" id="IPR006115">
    <property type="entry name" value="6PGDH_NADP-bd"/>
</dbReference>
<dbReference type="Gene3D" id="1.10.1040.10">
    <property type="entry name" value="N-(1-d-carboxylethyl)-l-norvaline Dehydrogenase, domain 2"/>
    <property type="match status" value="1"/>
</dbReference>
<dbReference type="Proteomes" id="UP000683442">
    <property type="component" value="Chromosome"/>
</dbReference>
<keyword evidence="1" id="KW-0560">Oxidoreductase</keyword>
<dbReference type="PROSITE" id="PS00895">
    <property type="entry name" value="3_HYDROXYISOBUT_DH"/>
    <property type="match status" value="1"/>
</dbReference>
<dbReference type="Pfam" id="PF03446">
    <property type="entry name" value="NAD_binding_2"/>
    <property type="match status" value="1"/>
</dbReference>
<reference evidence="5 6" key="1">
    <citation type="submission" date="2021-06" db="EMBL/GenBank/DDBJ databases">
        <title>Microbial metabolic specificity influences pelagic lipid remineralization.</title>
        <authorList>
            <person name="Behrendt L."/>
            <person name="Hunter J.E."/>
            <person name="Alcolombri U."/>
            <person name="Smriga S."/>
            <person name="Mincer T."/>
            <person name="Lowenstein D.P."/>
            <person name="Peaudecerf F.J."/>
            <person name="Fernandez V.I."/>
            <person name="Fredricks H."/>
            <person name="Almblad H."/>
            <person name="Harrison J.J."/>
            <person name="Stocker R."/>
            <person name="Van Mooy B.A.S."/>
        </authorList>
    </citation>
    <scope>NUCLEOTIDE SEQUENCE [LARGE SCALE GENOMIC DNA]</scope>
    <source>
        <strain evidence="5 6">HP15-B</strain>
    </source>
</reference>
<dbReference type="EMBL" id="CP076686">
    <property type="protein sequence ID" value="QWV11211.1"/>
    <property type="molecule type" value="Genomic_DNA"/>
</dbReference>
<evidence type="ECO:0000256" key="2">
    <source>
        <dbReference type="ARBA" id="ARBA00023027"/>
    </source>
</evidence>
<dbReference type="PANTHER" id="PTHR43580:SF2">
    <property type="entry name" value="CYTOKINE-LIKE NUCLEAR FACTOR N-PAC"/>
    <property type="match status" value="1"/>
</dbReference>
<dbReference type="Pfam" id="PF14833">
    <property type="entry name" value="NAD_binding_11"/>
    <property type="match status" value="1"/>
</dbReference>
<evidence type="ECO:0000313" key="5">
    <source>
        <dbReference type="EMBL" id="QWV11211.1"/>
    </source>
</evidence>
<accession>A0ABX8IBL5</accession>
<evidence type="ECO:0000259" key="4">
    <source>
        <dbReference type="Pfam" id="PF14833"/>
    </source>
</evidence>
<dbReference type="InterPro" id="IPR002204">
    <property type="entry name" value="3-OH-isobutyrate_DH-rel_CS"/>
</dbReference>
<keyword evidence="2" id="KW-0520">NAD</keyword>
<dbReference type="InterPro" id="IPR051265">
    <property type="entry name" value="HIBADH-related_NP60_sf"/>
</dbReference>
<organism evidence="5 6">
    <name type="scientific">Marinobacter adhaerens</name>
    <dbReference type="NCBI Taxonomy" id="1033846"/>
    <lineage>
        <taxon>Bacteria</taxon>
        <taxon>Pseudomonadati</taxon>
        <taxon>Pseudomonadota</taxon>
        <taxon>Gammaproteobacteria</taxon>
        <taxon>Pseudomonadales</taxon>
        <taxon>Marinobacteraceae</taxon>
        <taxon>Marinobacter</taxon>
    </lineage>
</organism>
<dbReference type="PANTHER" id="PTHR43580">
    <property type="entry name" value="OXIDOREDUCTASE GLYR1-RELATED"/>
    <property type="match status" value="1"/>
</dbReference>
<dbReference type="Gene3D" id="3.40.50.720">
    <property type="entry name" value="NAD(P)-binding Rossmann-like Domain"/>
    <property type="match status" value="1"/>
</dbReference>
<keyword evidence="6" id="KW-1185">Reference proteome</keyword>
<dbReference type="SUPFAM" id="SSF51735">
    <property type="entry name" value="NAD(P)-binding Rossmann-fold domains"/>
    <property type="match status" value="1"/>
</dbReference>
<name>A0ABX8IBL5_9GAMM</name>
<dbReference type="InterPro" id="IPR036291">
    <property type="entry name" value="NAD(P)-bd_dom_sf"/>
</dbReference>
<dbReference type="InterPro" id="IPR015815">
    <property type="entry name" value="HIBADH-related"/>
</dbReference>
<dbReference type="InterPro" id="IPR013328">
    <property type="entry name" value="6PGD_dom2"/>
</dbReference>
<evidence type="ECO:0000256" key="1">
    <source>
        <dbReference type="ARBA" id="ARBA00023002"/>
    </source>
</evidence>
<dbReference type="RefSeq" id="WP_014576773.1">
    <property type="nucleotide sequence ID" value="NZ_CP076686.1"/>
</dbReference>
<dbReference type="InterPro" id="IPR029154">
    <property type="entry name" value="HIBADH-like_NADP-bd"/>
</dbReference>
<evidence type="ECO:0000259" key="3">
    <source>
        <dbReference type="Pfam" id="PF03446"/>
    </source>
</evidence>
<gene>
    <name evidence="5" type="ORF">KQ249_10875</name>
</gene>
<dbReference type="PIRSF" id="PIRSF000103">
    <property type="entry name" value="HIBADH"/>
    <property type="match status" value="1"/>
</dbReference>
<dbReference type="SUPFAM" id="SSF48179">
    <property type="entry name" value="6-phosphogluconate dehydrogenase C-terminal domain-like"/>
    <property type="match status" value="1"/>
</dbReference>
<evidence type="ECO:0000313" key="6">
    <source>
        <dbReference type="Proteomes" id="UP000683442"/>
    </source>
</evidence>
<protein>
    <submittedName>
        <fullName evidence="5">NAD(P)-dependent oxidoreductase</fullName>
    </submittedName>
</protein>
<proteinExistence type="predicted"/>
<dbReference type="GeneID" id="78559944"/>
<sequence length="290" mass="31251">MTQTLAFIGLGIMGSRMAANLLDKGDVNLIVFNRSTEAEKSLKDKGAKVADSAADAVRQADVVFSMLASPPVVQDMALGEDGFVSAMAENALWVDCSTVNPSFTEYAGEVARAQGIRFMDAPVAGTREPAASGELTFLVGADDEDFQSVEPLLQTMGKKIVHVGQVGRGTAFKMLVNAMLAQSMLAFAETTLLGEKLGFSRDFLMDTLPNLPVTPPFIGGKAELIRNGDFDAQFPLELMHKDLHLLEQTAYEVGQPLYLANLAKEVYGSASSSGWGRKDFASVFEFLNRH</sequence>
<feature type="domain" description="6-phosphogluconate dehydrogenase NADP-binding" evidence="3">
    <location>
        <begin position="5"/>
        <end position="164"/>
    </location>
</feature>
<feature type="domain" description="3-hydroxyisobutyrate dehydrogenase-like NAD-binding" evidence="4">
    <location>
        <begin position="167"/>
        <end position="285"/>
    </location>
</feature>